<keyword evidence="6" id="KW-0206">Cytoskeleton</keyword>
<dbReference type="InParanoid" id="A0A6P6Y835"/>
<evidence type="ECO:0000256" key="2">
    <source>
        <dbReference type="ARBA" id="ARBA00007700"/>
    </source>
</evidence>
<accession>A0A6P6Y835</accession>
<dbReference type="GO" id="GO:0031514">
    <property type="term" value="C:motile cilium"/>
    <property type="evidence" value="ECO:0007669"/>
    <property type="project" value="TreeGrafter"/>
</dbReference>
<dbReference type="PANTHER" id="PTHR13376">
    <property type="entry name" value="INTRAFLAGELLAR TRANSPORT PROTEIN 46 HOMOLOG"/>
    <property type="match status" value="1"/>
</dbReference>
<reference evidence="9" key="1">
    <citation type="submission" date="2025-08" db="UniProtKB">
        <authorList>
            <consortium name="RefSeq"/>
        </authorList>
    </citation>
    <scope>IDENTIFICATION</scope>
    <source>
        <strain evidence="9">Airmid</strain>
    </source>
</reference>
<comment type="subcellular location">
    <subcellularLocation>
        <location evidence="1">Cytoplasm</location>
        <location evidence="1">Cytoskeleton</location>
        <location evidence="1">Cilium basal body</location>
    </subcellularLocation>
</comment>
<evidence type="ECO:0000256" key="5">
    <source>
        <dbReference type="ARBA" id="ARBA00023069"/>
    </source>
</evidence>
<keyword evidence="7" id="KW-0966">Cell projection</keyword>
<evidence type="ECO:0000256" key="4">
    <source>
        <dbReference type="ARBA" id="ARBA00022490"/>
    </source>
</evidence>
<evidence type="ECO:0000313" key="9">
    <source>
        <dbReference type="RefSeq" id="XP_027201171.1"/>
    </source>
</evidence>
<evidence type="ECO:0000313" key="8">
    <source>
        <dbReference type="Proteomes" id="UP000515146"/>
    </source>
</evidence>
<name>A0A6P6Y835_DERPT</name>
<gene>
    <name evidence="9" type="primary">LOC113795179</name>
</gene>
<organism evidence="8 9">
    <name type="scientific">Dermatophagoides pteronyssinus</name>
    <name type="common">European house dust mite</name>
    <dbReference type="NCBI Taxonomy" id="6956"/>
    <lineage>
        <taxon>Eukaryota</taxon>
        <taxon>Metazoa</taxon>
        <taxon>Ecdysozoa</taxon>
        <taxon>Arthropoda</taxon>
        <taxon>Chelicerata</taxon>
        <taxon>Arachnida</taxon>
        <taxon>Acari</taxon>
        <taxon>Acariformes</taxon>
        <taxon>Sarcoptiformes</taxon>
        <taxon>Astigmata</taxon>
        <taxon>Psoroptidia</taxon>
        <taxon>Analgoidea</taxon>
        <taxon>Pyroglyphidae</taxon>
        <taxon>Dermatophagoidinae</taxon>
        <taxon>Dermatophagoides</taxon>
    </lineage>
</organism>
<dbReference type="CTD" id="56912"/>
<dbReference type="GO" id="GO:0060271">
    <property type="term" value="P:cilium assembly"/>
    <property type="evidence" value="ECO:0007669"/>
    <property type="project" value="TreeGrafter"/>
</dbReference>
<evidence type="ECO:0000256" key="7">
    <source>
        <dbReference type="ARBA" id="ARBA00023273"/>
    </source>
</evidence>
<dbReference type="RefSeq" id="XP_027201171.1">
    <property type="nucleotide sequence ID" value="XM_027345370.1"/>
</dbReference>
<evidence type="ECO:0000256" key="3">
    <source>
        <dbReference type="ARBA" id="ARBA00017206"/>
    </source>
</evidence>
<dbReference type="PANTHER" id="PTHR13376:SF0">
    <property type="entry name" value="INTRAFLAGELLAR TRANSPORT PROTEIN 46 HOMOLOG"/>
    <property type="match status" value="1"/>
</dbReference>
<dbReference type="OMA" id="QYIRRYT"/>
<keyword evidence="8" id="KW-1185">Reference proteome</keyword>
<dbReference type="AlphaFoldDB" id="A0A6P6Y835"/>
<proteinExistence type="inferred from homology"/>
<dbReference type="GO" id="GO:0042073">
    <property type="term" value="P:intraciliary transport"/>
    <property type="evidence" value="ECO:0007669"/>
    <property type="project" value="InterPro"/>
</dbReference>
<evidence type="ECO:0000256" key="1">
    <source>
        <dbReference type="ARBA" id="ARBA00004120"/>
    </source>
</evidence>
<dbReference type="OrthoDB" id="2119217at2759"/>
<dbReference type="KEGG" id="dpte:113795179"/>
<dbReference type="Proteomes" id="UP000515146">
    <property type="component" value="Unplaced"/>
</dbReference>
<comment type="similarity">
    <text evidence="2">Belongs to the IFT46 family.</text>
</comment>
<dbReference type="GO" id="GO:0005815">
    <property type="term" value="C:microtubule organizing center"/>
    <property type="evidence" value="ECO:0007669"/>
    <property type="project" value="TreeGrafter"/>
</dbReference>
<dbReference type="InterPro" id="IPR022088">
    <property type="entry name" value="Intraflagellar_transp_cmplxB"/>
</dbReference>
<keyword evidence="4" id="KW-0963">Cytoplasm</keyword>
<dbReference type="GO" id="GO:0030992">
    <property type="term" value="C:intraciliary transport particle B"/>
    <property type="evidence" value="ECO:0007669"/>
    <property type="project" value="TreeGrafter"/>
</dbReference>
<keyword evidence="5" id="KW-0969">Cilium</keyword>
<evidence type="ECO:0000256" key="6">
    <source>
        <dbReference type="ARBA" id="ARBA00023212"/>
    </source>
</evidence>
<sequence>MNKKFSFNLMKKMSGNNAKSENNQLDPNDNEEDEISSSASSNSNDKDSHLADNNLEGAYDSTKFDFPDAPPHVRNLFQFIGHYSPQMIEIGPRLKPFIPDYIPTVGHVDAFIKIPYPDGRTNNLGLNVLDEPSIEQSDATLLQMKLKALSREKIQTAIGNDDNKTNEMGNESTNLMAVTSTDPVVPLVMPHQSNITKEIDKWIDYIKQLHETTARPESVALIHQRPDHENIESLMQEWPEELETTLNVHTIPTPELDCSLEEYMTILMAILDIPVQNNKITSLYQMFTLLNEFQNSQHFNKYDEQ</sequence>
<dbReference type="Pfam" id="PF12317">
    <property type="entry name" value="IFT46_B_C"/>
    <property type="match status" value="1"/>
</dbReference>
<protein>
    <recommendedName>
        <fullName evidence="3">Intraflagellar transport protein 46 homolog</fullName>
    </recommendedName>
</protein>